<comment type="caution">
    <text evidence="2">The sequence shown here is derived from an EMBL/GenBank/DDBJ whole genome shotgun (WGS) entry which is preliminary data.</text>
</comment>
<gene>
    <name evidence="2" type="ORF">PoB_006701800</name>
</gene>
<organism evidence="2 3">
    <name type="scientific">Plakobranchus ocellatus</name>
    <dbReference type="NCBI Taxonomy" id="259542"/>
    <lineage>
        <taxon>Eukaryota</taxon>
        <taxon>Metazoa</taxon>
        <taxon>Spiralia</taxon>
        <taxon>Lophotrochozoa</taxon>
        <taxon>Mollusca</taxon>
        <taxon>Gastropoda</taxon>
        <taxon>Heterobranchia</taxon>
        <taxon>Euthyneura</taxon>
        <taxon>Panpulmonata</taxon>
        <taxon>Sacoglossa</taxon>
        <taxon>Placobranchoidea</taxon>
        <taxon>Plakobranchidae</taxon>
        <taxon>Plakobranchus</taxon>
    </lineage>
</organism>
<reference evidence="2 3" key="1">
    <citation type="journal article" date="2021" name="Elife">
        <title>Chloroplast acquisition without the gene transfer in kleptoplastic sea slugs, Plakobranchus ocellatus.</title>
        <authorList>
            <person name="Maeda T."/>
            <person name="Takahashi S."/>
            <person name="Yoshida T."/>
            <person name="Shimamura S."/>
            <person name="Takaki Y."/>
            <person name="Nagai Y."/>
            <person name="Toyoda A."/>
            <person name="Suzuki Y."/>
            <person name="Arimoto A."/>
            <person name="Ishii H."/>
            <person name="Satoh N."/>
            <person name="Nishiyama T."/>
            <person name="Hasebe M."/>
            <person name="Maruyama T."/>
            <person name="Minagawa J."/>
            <person name="Obokata J."/>
            <person name="Shigenobu S."/>
        </authorList>
    </citation>
    <scope>NUCLEOTIDE SEQUENCE [LARGE SCALE GENOMIC DNA]</scope>
</reference>
<dbReference type="InterPro" id="IPR057570">
    <property type="entry name" value="NOL9_C"/>
</dbReference>
<proteinExistence type="predicted"/>
<evidence type="ECO:0000313" key="2">
    <source>
        <dbReference type="EMBL" id="GFO40513.1"/>
    </source>
</evidence>
<evidence type="ECO:0000313" key="3">
    <source>
        <dbReference type="Proteomes" id="UP000735302"/>
    </source>
</evidence>
<keyword evidence="3" id="KW-1185">Reference proteome</keyword>
<dbReference type="AlphaFoldDB" id="A0AAV4D8E9"/>
<dbReference type="EMBL" id="BLXT01007619">
    <property type="protein sequence ID" value="GFO40513.1"/>
    <property type="molecule type" value="Genomic_DNA"/>
</dbReference>
<name>A0AAV4D8E9_9GAST</name>
<protein>
    <submittedName>
        <fullName evidence="2">Polynucleotide 5'-hydroxyl-kinase nol9-like</fullName>
    </submittedName>
</protein>
<accession>A0AAV4D8E9</accession>
<evidence type="ECO:0000259" key="1">
    <source>
        <dbReference type="Pfam" id="PF25467"/>
    </source>
</evidence>
<sequence length="197" mass="21545">MQCHSIVIYLHQNSFSLKLKPVDLRNLSLLASLSLGLESGSTLTSLSPYTVPFRQLAMHVCHYRLSGLDILAAVNASVVALCTADISEAQREDDNMPILFDEMPVCDCHGLAIVRAIDLQQGLLYLVTTLPRATLMKVNTILKGCLALPDQIILKQKSSHTDPLPYVDALAPSTGVSAVRPRTRMPRITYGVNCDNT</sequence>
<dbReference type="Pfam" id="PF25467">
    <property type="entry name" value="NOL9_C"/>
    <property type="match status" value="1"/>
</dbReference>
<dbReference type="Proteomes" id="UP000735302">
    <property type="component" value="Unassembled WGS sequence"/>
</dbReference>
<feature type="domain" description="NOL9 C-terminal" evidence="1">
    <location>
        <begin position="44"/>
        <end position="148"/>
    </location>
</feature>